<feature type="compositionally biased region" description="Pro residues" evidence="1">
    <location>
        <begin position="186"/>
        <end position="202"/>
    </location>
</feature>
<feature type="region of interest" description="Disordered" evidence="1">
    <location>
        <begin position="356"/>
        <end position="384"/>
    </location>
</feature>
<dbReference type="AlphaFoldDB" id="A0A1E7L1S3"/>
<evidence type="ECO:0000313" key="4">
    <source>
        <dbReference type="Proteomes" id="UP000176005"/>
    </source>
</evidence>
<gene>
    <name evidence="3" type="ORF">AN218_18950</name>
</gene>
<feature type="transmembrane region" description="Helical" evidence="2">
    <location>
        <begin position="329"/>
        <end position="347"/>
    </location>
</feature>
<feature type="transmembrane region" description="Helical" evidence="2">
    <location>
        <begin position="68"/>
        <end position="86"/>
    </location>
</feature>
<evidence type="ECO:0000256" key="2">
    <source>
        <dbReference type="SAM" id="Phobius"/>
    </source>
</evidence>
<protein>
    <submittedName>
        <fullName evidence="3">Uncharacterized protein</fullName>
    </submittedName>
</protein>
<name>A0A1E7L1S3_9ACTN</name>
<accession>A0A1E7L1S3</accession>
<feature type="transmembrane region" description="Helical" evidence="2">
    <location>
        <begin position="213"/>
        <end position="236"/>
    </location>
</feature>
<keyword evidence="2" id="KW-1133">Transmembrane helix</keyword>
<evidence type="ECO:0000313" key="3">
    <source>
        <dbReference type="EMBL" id="OEV10118.1"/>
    </source>
</evidence>
<keyword evidence="4" id="KW-1185">Reference proteome</keyword>
<organism evidence="3 4">
    <name type="scientific">Streptomyces nanshensis</name>
    <dbReference type="NCBI Taxonomy" id="518642"/>
    <lineage>
        <taxon>Bacteria</taxon>
        <taxon>Bacillati</taxon>
        <taxon>Actinomycetota</taxon>
        <taxon>Actinomycetes</taxon>
        <taxon>Kitasatosporales</taxon>
        <taxon>Streptomycetaceae</taxon>
        <taxon>Streptomyces</taxon>
    </lineage>
</organism>
<feature type="compositionally biased region" description="Low complexity" evidence="1">
    <location>
        <begin position="359"/>
        <end position="369"/>
    </location>
</feature>
<feature type="non-terminal residue" evidence="3">
    <location>
        <position position="384"/>
    </location>
</feature>
<feature type="region of interest" description="Disordered" evidence="1">
    <location>
        <begin position="183"/>
        <end position="205"/>
    </location>
</feature>
<sequence length="384" mass="39593">MPQVRVLGKGARITGGIFCLLYALHTWIWVLRDVLELGFESTWKVWTGALGPTAAGLTDIPATTADDLGLGLLQVAAAFAAFTGAWTAGGLMAVTTALTLAWRLPVIWHAGLHSESSPYYTLQGFFNDPSLDAAWVSCLWTVLFCVPLAIVLMAGLRRWTGPSVPPGQSGGTGLPGSPYAGSPYASPAPPAPAEPPLPPLPGESPQRPVPAHAVVGAVFFGLVVLFDIGWSIQAAFSEGGGFWVRLVTGEGTVSTLLDVSPGWDWCVLIVLGTVAAGLAMARTVSARGFTLGLAVALAPQAITVLWGWLASGVFFELGDAAPVSGAFSRIQLLITLAGTLTLIVLAMRPGVPVPPGAAPAPGATAGAPAGWPPQQQPGQPYGQP</sequence>
<feature type="transmembrane region" description="Helical" evidence="2">
    <location>
        <begin position="12"/>
        <end position="30"/>
    </location>
</feature>
<evidence type="ECO:0000256" key="1">
    <source>
        <dbReference type="SAM" id="MobiDB-lite"/>
    </source>
</evidence>
<proteinExistence type="predicted"/>
<comment type="caution">
    <text evidence="3">The sequence shown here is derived from an EMBL/GenBank/DDBJ whole genome shotgun (WGS) entry which is preliminary data.</text>
</comment>
<dbReference type="EMBL" id="LJGW01000323">
    <property type="protein sequence ID" value="OEV10118.1"/>
    <property type="molecule type" value="Genomic_DNA"/>
</dbReference>
<feature type="transmembrane region" description="Helical" evidence="2">
    <location>
        <begin position="133"/>
        <end position="156"/>
    </location>
</feature>
<dbReference type="RefSeq" id="WP_070018074.1">
    <property type="nucleotide sequence ID" value="NZ_LJGW01000323.1"/>
</dbReference>
<keyword evidence="2" id="KW-0472">Membrane</keyword>
<dbReference type="Proteomes" id="UP000176005">
    <property type="component" value="Unassembled WGS sequence"/>
</dbReference>
<keyword evidence="2" id="KW-0812">Transmembrane</keyword>
<feature type="transmembrane region" description="Helical" evidence="2">
    <location>
        <begin position="262"/>
        <end position="281"/>
    </location>
</feature>
<feature type="transmembrane region" description="Helical" evidence="2">
    <location>
        <begin position="288"/>
        <end position="309"/>
    </location>
</feature>
<reference evidence="3 4" key="1">
    <citation type="journal article" date="2016" name="Front. Microbiol.">
        <title>Comparative Genomics Analysis of Streptomyces Species Reveals Their Adaptation to the Marine Environment and Their Diversity at the Genomic Level.</title>
        <authorList>
            <person name="Tian X."/>
            <person name="Zhang Z."/>
            <person name="Yang T."/>
            <person name="Chen M."/>
            <person name="Li J."/>
            <person name="Chen F."/>
            <person name="Yang J."/>
            <person name="Li W."/>
            <person name="Zhang B."/>
            <person name="Zhang Z."/>
            <person name="Wu J."/>
            <person name="Zhang C."/>
            <person name="Long L."/>
            <person name="Xiao J."/>
        </authorList>
    </citation>
    <scope>NUCLEOTIDE SEQUENCE [LARGE SCALE GENOMIC DNA]</scope>
    <source>
        <strain evidence="3 4">SCSIO 10429</strain>
    </source>
</reference>